<name>X1NXH2_9ZZZZ</name>
<reference evidence="1" key="1">
    <citation type="journal article" date="2014" name="Front. Microbiol.">
        <title>High frequency of phylogenetically diverse reductive dehalogenase-homologous genes in deep subseafloor sedimentary metagenomes.</title>
        <authorList>
            <person name="Kawai M."/>
            <person name="Futagami T."/>
            <person name="Toyoda A."/>
            <person name="Takaki Y."/>
            <person name="Nishi S."/>
            <person name="Hori S."/>
            <person name="Arai W."/>
            <person name="Tsubouchi T."/>
            <person name="Morono Y."/>
            <person name="Uchiyama I."/>
            <person name="Ito T."/>
            <person name="Fujiyama A."/>
            <person name="Inagaki F."/>
            <person name="Takami H."/>
        </authorList>
    </citation>
    <scope>NUCLEOTIDE SEQUENCE</scope>
    <source>
        <strain evidence="1">Expedition CK06-06</strain>
    </source>
</reference>
<dbReference type="AlphaFoldDB" id="X1NXH2"/>
<protein>
    <submittedName>
        <fullName evidence="1">Uncharacterized protein</fullName>
    </submittedName>
</protein>
<comment type="caution">
    <text evidence="1">The sequence shown here is derived from an EMBL/GenBank/DDBJ whole genome shotgun (WGS) entry which is preliminary data.</text>
</comment>
<gene>
    <name evidence="1" type="ORF">S06H3_62434</name>
</gene>
<sequence>MVNPVAGNVMLISEADKIGHPLLTFLGSQGTPGMKNTTRRR</sequence>
<feature type="non-terminal residue" evidence="1">
    <location>
        <position position="41"/>
    </location>
</feature>
<accession>X1NXH2</accession>
<proteinExistence type="predicted"/>
<evidence type="ECO:0000313" key="1">
    <source>
        <dbReference type="EMBL" id="GAI48298.1"/>
    </source>
</evidence>
<dbReference type="EMBL" id="BARV01041164">
    <property type="protein sequence ID" value="GAI48298.1"/>
    <property type="molecule type" value="Genomic_DNA"/>
</dbReference>
<organism evidence="1">
    <name type="scientific">marine sediment metagenome</name>
    <dbReference type="NCBI Taxonomy" id="412755"/>
    <lineage>
        <taxon>unclassified sequences</taxon>
        <taxon>metagenomes</taxon>
        <taxon>ecological metagenomes</taxon>
    </lineage>
</organism>